<dbReference type="NCBIfam" id="TIGR00196">
    <property type="entry name" value="yjeF_cterm"/>
    <property type="match status" value="1"/>
</dbReference>
<keyword evidence="13" id="KW-0511">Multifunctional enzyme</keyword>
<dbReference type="PROSITE" id="PS51383">
    <property type="entry name" value="YJEF_C_3"/>
    <property type="match status" value="1"/>
</dbReference>
<evidence type="ECO:0000259" key="21">
    <source>
        <dbReference type="PROSITE" id="PS51385"/>
    </source>
</evidence>
<comment type="function">
    <text evidence="17">Catalyzes the dehydration of the S-form of NAD(P)HX at the expense of ADP, which is converted to AMP. Together with NAD(P)HX epimerase, which catalyzes the epimerization of the S- and R-forms, the enzyme allows the repair of both epimers of NAD(P)HX, a damaged form of NAD(P)H that is a result of enzymatic or heat-dependent hydration.</text>
</comment>
<evidence type="ECO:0000259" key="20">
    <source>
        <dbReference type="PROSITE" id="PS51383"/>
    </source>
</evidence>
<accession>A0ABW5PR29</accession>
<feature type="binding site" evidence="18">
    <location>
        <position position="163"/>
    </location>
    <ligand>
        <name>K(+)</name>
        <dbReference type="ChEBI" id="CHEBI:29103"/>
    </ligand>
</feature>
<keyword evidence="10 17" id="KW-0520">NAD</keyword>
<name>A0ABW5PR29_9BACI</name>
<evidence type="ECO:0000256" key="2">
    <source>
        <dbReference type="ARBA" id="ARBA00000909"/>
    </source>
</evidence>
<dbReference type="EMBL" id="JBHUMR010000009">
    <property type="protein sequence ID" value="MFD2617329.1"/>
    <property type="molecule type" value="Genomic_DNA"/>
</dbReference>
<keyword evidence="11 18" id="KW-0413">Isomerase</keyword>
<comment type="subunit">
    <text evidence="17">Homotetramer.</text>
</comment>
<keyword evidence="5 18" id="KW-0479">Metal-binding</keyword>
<dbReference type="NCBIfam" id="TIGR00197">
    <property type="entry name" value="yjeF_nterm"/>
    <property type="match status" value="1"/>
</dbReference>
<comment type="catalytic activity">
    <reaction evidence="15 17 19">
        <text>(6S)-NADHX + ADP = AMP + phosphate + NADH + H(+)</text>
        <dbReference type="Rhea" id="RHEA:32223"/>
        <dbReference type="ChEBI" id="CHEBI:15378"/>
        <dbReference type="ChEBI" id="CHEBI:43474"/>
        <dbReference type="ChEBI" id="CHEBI:57945"/>
        <dbReference type="ChEBI" id="CHEBI:64074"/>
        <dbReference type="ChEBI" id="CHEBI:456215"/>
        <dbReference type="ChEBI" id="CHEBI:456216"/>
        <dbReference type="EC" id="4.2.1.136"/>
    </reaction>
</comment>
<comment type="function">
    <text evidence="18">Catalyzes the epimerization of the S- and R-forms of NAD(P)HX, a damaged form of NAD(P)H that is a result of enzymatic or heat-dependent hydration. This is a prerequisite for the S-specific NAD(P)H-hydrate dehydratase to allow the repair of both epimers of NAD(P)HX.</text>
</comment>
<evidence type="ECO:0000256" key="19">
    <source>
        <dbReference type="PIRNR" id="PIRNR017184"/>
    </source>
</evidence>
<dbReference type="CDD" id="cd01171">
    <property type="entry name" value="YXKO-related"/>
    <property type="match status" value="1"/>
</dbReference>
<sequence length="502" mass="54355">MHIVSQEEMQAIDRYTMDVIGLEGKVLMENAGQGIFHHLISKLKAEDQIAVIIGKGNNGGDGFVVARYLQNHNFATDVWLVEDQHLIKGDAAYHMNVFLNSGGKIKGICRKSHHFEDQLSNYTVIIDAMLGTGIKGQPRPAYLDAIHLINKADAHVVSIDLPSGVIANGESFSHEAVYAKQTYTLQYPKLCMYTQPAATFFGETDVIQIGIPKKAISHQGLRRQVWTKQDVKHTLPVRDPFSHKGTHGKGLLIAGSQDMPGAAILSATSALRSGIGLLWLSIADKAKQTVCSRLPEVLFESRESTDFSKYKGMAIGPGLGRSEDGDALLAQVLGEKDIPLVIDADGLYHLTNHLSTLKTHQAPVVLTPHPGEMATLTGKSIKEVENDRFGISETFAKEHGVYLVLKGRNTIITSPSGEQVVNVSGNPALAKGGSGDVLTGIIFAFLLQHENPLNAISNAVYVHGAAADQLVKTNHSLLDVLASDLSLTIPTVLHDLYLDTMC</sequence>
<dbReference type="Gene3D" id="3.40.50.10260">
    <property type="entry name" value="YjeF N-terminal domain"/>
    <property type="match status" value="1"/>
</dbReference>
<dbReference type="InterPro" id="IPR000631">
    <property type="entry name" value="CARKD"/>
</dbReference>
<keyword evidence="6 17" id="KW-0547">Nucleotide-binding</keyword>
<evidence type="ECO:0000256" key="9">
    <source>
        <dbReference type="ARBA" id="ARBA00022958"/>
    </source>
</evidence>
<gene>
    <name evidence="17" type="primary">nnrD</name>
    <name evidence="18" type="synonym">nnrE</name>
    <name evidence="22" type="ORF">ACFSTF_08385</name>
</gene>
<feature type="binding site" evidence="18">
    <location>
        <position position="160"/>
    </location>
    <ligand>
        <name>(6S)-NADPHX</name>
        <dbReference type="ChEBI" id="CHEBI:64076"/>
    </ligand>
</feature>
<evidence type="ECO:0000256" key="10">
    <source>
        <dbReference type="ARBA" id="ARBA00023027"/>
    </source>
</evidence>
<dbReference type="Gene3D" id="3.40.1190.20">
    <property type="match status" value="1"/>
</dbReference>
<evidence type="ECO:0000256" key="7">
    <source>
        <dbReference type="ARBA" id="ARBA00022840"/>
    </source>
</evidence>
<evidence type="ECO:0000256" key="12">
    <source>
        <dbReference type="ARBA" id="ARBA00023239"/>
    </source>
</evidence>
<evidence type="ECO:0000256" key="11">
    <source>
        <dbReference type="ARBA" id="ARBA00023235"/>
    </source>
</evidence>
<dbReference type="HAMAP" id="MF_01965">
    <property type="entry name" value="NADHX_dehydratase"/>
    <property type="match status" value="1"/>
</dbReference>
<comment type="catalytic activity">
    <reaction evidence="2 18 19">
        <text>(6R)-NADPHX = (6S)-NADPHX</text>
        <dbReference type="Rhea" id="RHEA:32227"/>
        <dbReference type="ChEBI" id="CHEBI:64076"/>
        <dbReference type="ChEBI" id="CHEBI:64077"/>
        <dbReference type="EC" id="5.1.99.6"/>
    </reaction>
</comment>
<keyword evidence="9 18" id="KW-0630">Potassium</keyword>
<feature type="binding site" evidence="18">
    <location>
        <position position="142"/>
    </location>
    <ligand>
        <name>(6S)-NADPHX</name>
        <dbReference type="ChEBI" id="CHEBI:64076"/>
    </ligand>
</feature>
<comment type="similarity">
    <text evidence="17">Belongs to the NnrD/CARKD family.</text>
</comment>
<dbReference type="InterPro" id="IPR030677">
    <property type="entry name" value="Nnr"/>
</dbReference>
<keyword evidence="8 17" id="KW-0521">NADP</keyword>
<feature type="binding site" evidence="18">
    <location>
        <begin position="131"/>
        <end position="137"/>
    </location>
    <ligand>
        <name>(6S)-NADPHX</name>
        <dbReference type="ChEBI" id="CHEBI:64076"/>
    </ligand>
</feature>
<feature type="binding site" evidence="17">
    <location>
        <position position="262"/>
    </location>
    <ligand>
        <name>(6S)-NADPHX</name>
        <dbReference type="ChEBI" id="CHEBI:64076"/>
    </ligand>
</feature>
<dbReference type="RefSeq" id="WP_141190803.1">
    <property type="nucleotide sequence ID" value="NZ_JBHUMR010000009.1"/>
</dbReference>
<evidence type="ECO:0000256" key="5">
    <source>
        <dbReference type="ARBA" id="ARBA00022723"/>
    </source>
</evidence>
<organism evidence="22 23">
    <name type="scientific">Terrilactibacillus laevilacticus</name>
    <dbReference type="NCBI Taxonomy" id="1380157"/>
    <lineage>
        <taxon>Bacteria</taxon>
        <taxon>Bacillati</taxon>
        <taxon>Bacillota</taxon>
        <taxon>Bacilli</taxon>
        <taxon>Bacillales</taxon>
        <taxon>Bacillaceae</taxon>
        <taxon>Terrilactibacillus</taxon>
    </lineage>
</organism>
<comment type="cofactor">
    <cofactor evidence="17">
        <name>Mg(2+)</name>
        <dbReference type="ChEBI" id="CHEBI:18420"/>
    </cofactor>
</comment>
<evidence type="ECO:0000313" key="23">
    <source>
        <dbReference type="Proteomes" id="UP001597458"/>
    </source>
</evidence>
<feature type="domain" description="YjeF C-terminal" evidence="20">
    <location>
        <begin position="227"/>
        <end position="496"/>
    </location>
</feature>
<evidence type="ECO:0000256" key="18">
    <source>
        <dbReference type="HAMAP-Rule" id="MF_01966"/>
    </source>
</evidence>
<feature type="binding site" evidence="17">
    <location>
        <position position="435"/>
    </location>
    <ligand>
        <name>AMP</name>
        <dbReference type="ChEBI" id="CHEBI:456215"/>
    </ligand>
</feature>
<dbReference type="InterPro" id="IPR029056">
    <property type="entry name" value="Ribokinase-like"/>
</dbReference>
<evidence type="ECO:0000256" key="14">
    <source>
        <dbReference type="ARBA" id="ARBA00025153"/>
    </source>
</evidence>
<evidence type="ECO:0000256" key="17">
    <source>
        <dbReference type="HAMAP-Rule" id="MF_01965"/>
    </source>
</evidence>
<feature type="binding site" evidence="18">
    <location>
        <begin position="57"/>
        <end position="61"/>
    </location>
    <ligand>
        <name>(6S)-NADPHX</name>
        <dbReference type="ChEBI" id="CHEBI:64076"/>
    </ligand>
</feature>
<protein>
    <recommendedName>
        <fullName evidence="19">Bifunctional NAD(P)H-hydrate repair enzyme</fullName>
    </recommendedName>
    <alternativeName>
        <fullName evidence="19">Nicotinamide nucleotide repair protein</fullName>
    </alternativeName>
    <domain>
        <recommendedName>
            <fullName evidence="19">ADP-dependent (S)-NAD(P)H-hydrate dehydratase</fullName>
            <ecNumber evidence="19">4.2.1.136</ecNumber>
        </recommendedName>
        <alternativeName>
            <fullName evidence="19">ADP-dependent NAD(P)HX dehydratase</fullName>
        </alternativeName>
    </domain>
    <domain>
        <recommendedName>
            <fullName evidence="19">NAD(P)H-hydrate epimerase</fullName>
            <ecNumber evidence="19">5.1.99.6</ecNumber>
        </recommendedName>
    </domain>
</protein>
<evidence type="ECO:0000313" key="22">
    <source>
        <dbReference type="EMBL" id="MFD2617329.1"/>
    </source>
</evidence>
<evidence type="ECO:0000256" key="8">
    <source>
        <dbReference type="ARBA" id="ARBA00022857"/>
    </source>
</evidence>
<evidence type="ECO:0000256" key="4">
    <source>
        <dbReference type="ARBA" id="ARBA00009524"/>
    </source>
</evidence>
<keyword evidence="7 17" id="KW-0067">ATP-binding</keyword>
<dbReference type="InterPro" id="IPR017953">
    <property type="entry name" value="Carbohydrate_kinase_pred_CS"/>
</dbReference>
<comment type="cofactor">
    <cofactor evidence="18 19">
        <name>K(+)</name>
        <dbReference type="ChEBI" id="CHEBI:29103"/>
    </cofactor>
    <text evidence="18 19">Binds 1 potassium ion per subunit.</text>
</comment>
<comment type="similarity">
    <text evidence="18">Belongs to the NnrE/AIBP family.</text>
</comment>
<dbReference type="InterPro" id="IPR036652">
    <property type="entry name" value="YjeF_N_dom_sf"/>
</dbReference>
<dbReference type="EC" id="5.1.99.6" evidence="19"/>
<evidence type="ECO:0000256" key="3">
    <source>
        <dbReference type="ARBA" id="ARBA00006001"/>
    </source>
</evidence>
<comment type="catalytic activity">
    <reaction evidence="1 18 19">
        <text>(6R)-NADHX = (6S)-NADHX</text>
        <dbReference type="Rhea" id="RHEA:32215"/>
        <dbReference type="ChEBI" id="CHEBI:64074"/>
        <dbReference type="ChEBI" id="CHEBI:64075"/>
        <dbReference type="EC" id="5.1.99.6"/>
    </reaction>
</comment>
<comment type="function">
    <text evidence="14 19">Bifunctional enzyme that catalyzes the epimerization of the S- and R-forms of NAD(P)HX and the dehydration of the S-form of NAD(P)HX at the expense of ADP, which is converted to AMP. This allows the repair of both epimers of NAD(P)HX, a damaged form of NAD(P)H that is a result of enzymatic or heat-dependent hydration.</text>
</comment>
<dbReference type="PANTHER" id="PTHR12592">
    <property type="entry name" value="ATP-DEPENDENT (S)-NAD(P)H-HYDRATE DEHYDRATASE FAMILY MEMBER"/>
    <property type="match status" value="1"/>
</dbReference>
<proteinExistence type="inferred from homology"/>
<feature type="binding site" evidence="18">
    <location>
        <position position="127"/>
    </location>
    <ligand>
        <name>K(+)</name>
        <dbReference type="ChEBI" id="CHEBI:29103"/>
    </ligand>
</feature>
<evidence type="ECO:0000256" key="13">
    <source>
        <dbReference type="ARBA" id="ARBA00023268"/>
    </source>
</evidence>
<dbReference type="PIRSF" id="PIRSF017184">
    <property type="entry name" value="Nnr"/>
    <property type="match status" value="1"/>
</dbReference>
<feature type="binding site" evidence="18">
    <location>
        <position position="58"/>
    </location>
    <ligand>
        <name>K(+)</name>
        <dbReference type="ChEBI" id="CHEBI:29103"/>
    </ligand>
</feature>
<evidence type="ECO:0000256" key="15">
    <source>
        <dbReference type="ARBA" id="ARBA00048238"/>
    </source>
</evidence>
<dbReference type="SUPFAM" id="SSF64153">
    <property type="entry name" value="YjeF N-terminal domain-like"/>
    <property type="match status" value="1"/>
</dbReference>
<dbReference type="Pfam" id="PF03853">
    <property type="entry name" value="YjeF_N"/>
    <property type="match status" value="1"/>
</dbReference>
<dbReference type="HAMAP" id="MF_01966">
    <property type="entry name" value="NADHX_epimerase"/>
    <property type="match status" value="1"/>
</dbReference>
<dbReference type="EC" id="4.2.1.136" evidence="19"/>
<dbReference type="SUPFAM" id="SSF53613">
    <property type="entry name" value="Ribokinase-like"/>
    <property type="match status" value="1"/>
</dbReference>
<comment type="catalytic activity">
    <reaction evidence="16 17 19">
        <text>(6S)-NADPHX + ADP = AMP + phosphate + NADPH + H(+)</text>
        <dbReference type="Rhea" id="RHEA:32235"/>
        <dbReference type="ChEBI" id="CHEBI:15378"/>
        <dbReference type="ChEBI" id="CHEBI:43474"/>
        <dbReference type="ChEBI" id="CHEBI:57783"/>
        <dbReference type="ChEBI" id="CHEBI:64076"/>
        <dbReference type="ChEBI" id="CHEBI:456215"/>
        <dbReference type="ChEBI" id="CHEBI:456216"/>
        <dbReference type="EC" id="4.2.1.136"/>
    </reaction>
</comment>
<evidence type="ECO:0000256" key="16">
    <source>
        <dbReference type="ARBA" id="ARBA00049209"/>
    </source>
</evidence>
<comment type="similarity">
    <text evidence="4 19">In the C-terminal section; belongs to the NnrD/CARKD family.</text>
</comment>
<feature type="domain" description="YjeF N-terminal" evidence="21">
    <location>
        <begin position="9"/>
        <end position="217"/>
    </location>
</feature>
<dbReference type="InterPro" id="IPR004443">
    <property type="entry name" value="YjeF_N_dom"/>
</dbReference>
<evidence type="ECO:0000256" key="6">
    <source>
        <dbReference type="ARBA" id="ARBA00022741"/>
    </source>
</evidence>
<comment type="similarity">
    <text evidence="3 19">In the N-terminal section; belongs to the NnrE/AIBP family.</text>
</comment>
<keyword evidence="12 17" id="KW-0456">Lyase</keyword>
<feature type="binding site" evidence="17">
    <location>
        <begin position="406"/>
        <end position="410"/>
    </location>
    <ligand>
        <name>AMP</name>
        <dbReference type="ChEBI" id="CHEBI:456215"/>
    </ligand>
</feature>
<keyword evidence="23" id="KW-1185">Reference proteome</keyword>
<feature type="binding site" evidence="17">
    <location>
        <position position="436"/>
    </location>
    <ligand>
        <name>(6S)-NADPHX</name>
        <dbReference type="ChEBI" id="CHEBI:64076"/>
    </ligand>
</feature>
<dbReference type="PROSITE" id="PS51385">
    <property type="entry name" value="YJEF_N"/>
    <property type="match status" value="1"/>
</dbReference>
<feature type="binding site" evidence="17">
    <location>
        <position position="369"/>
    </location>
    <ligand>
        <name>(6S)-NADPHX</name>
        <dbReference type="ChEBI" id="CHEBI:64076"/>
    </ligand>
</feature>
<comment type="caution">
    <text evidence="22">The sequence shown here is derived from an EMBL/GenBank/DDBJ whole genome shotgun (WGS) entry which is preliminary data.</text>
</comment>
<dbReference type="PANTHER" id="PTHR12592:SF0">
    <property type="entry name" value="ATP-DEPENDENT (S)-NAD(P)H-HYDRATE DEHYDRATASE"/>
    <property type="match status" value="1"/>
</dbReference>
<feature type="binding site" evidence="17">
    <location>
        <position position="318"/>
    </location>
    <ligand>
        <name>(6S)-NADPHX</name>
        <dbReference type="ChEBI" id="CHEBI:64076"/>
    </ligand>
</feature>
<dbReference type="Proteomes" id="UP001597458">
    <property type="component" value="Unassembled WGS sequence"/>
</dbReference>
<dbReference type="PROSITE" id="PS01050">
    <property type="entry name" value="YJEF_C_2"/>
    <property type="match status" value="1"/>
</dbReference>
<evidence type="ECO:0000256" key="1">
    <source>
        <dbReference type="ARBA" id="ARBA00000013"/>
    </source>
</evidence>
<dbReference type="Pfam" id="PF01256">
    <property type="entry name" value="Carb_kinase"/>
    <property type="match status" value="1"/>
</dbReference>
<reference evidence="23" key="1">
    <citation type="journal article" date="2019" name="Int. J. Syst. Evol. Microbiol.">
        <title>The Global Catalogue of Microorganisms (GCM) 10K type strain sequencing project: providing services to taxonomists for standard genome sequencing and annotation.</title>
        <authorList>
            <consortium name="The Broad Institute Genomics Platform"/>
            <consortium name="The Broad Institute Genome Sequencing Center for Infectious Disease"/>
            <person name="Wu L."/>
            <person name="Ma J."/>
        </authorList>
    </citation>
    <scope>NUCLEOTIDE SEQUENCE [LARGE SCALE GENOMIC DNA]</scope>
    <source>
        <strain evidence="23">TISTR 2241</strain>
    </source>
</reference>